<proteinExistence type="predicted"/>
<dbReference type="SUPFAM" id="SSF51735">
    <property type="entry name" value="NAD(P)-binding Rossmann-fold domains"/>
    <property type="match status" value="1"/>
</dbReference>
<evidence type="ECO:0000313" key="2">
    <source>
        <dbReference type="WBParaSite" id="ALUE_0002278601-mRNA-1"/>
    </source>
</evidence>
<organism evidence="1 2">
    <name type="scientific">Ascaris lumbricoides</name>
    <name type="common">Giant roundworm</name>
    <dbReference type="NCBI Taxonomy" id="6252"/>
    <lineage>
        <taxon>Eukaryota</taxon>
        <taxon>Metazoa</taxon>
        <taxon>Ecdysozoa</taxon>
        <taxon>Nematoda</taxon>
        <taxon>Chromadorea</taxon>
        <taxon>Rhabditida</taxon>
        <taxon>Spirurina</taxon>
        <taxon>Ascaridomorpha</taxon>
        <taxon>Ascaridoidea</taxon>
        <taxon>Ascarididae</taxon>
        <taxon>Ascaris</taxon>
    </lineage>
</organism>
<name>A0A0M3IVK8_ASCLU</name>
<dbReference type="AlphaFoldDB" id="A0A0M3IVK8"/>
<dbReference type="WBParaSite" id="ALUE_0002278601-mRNA-1">
    <property type="protein sequence ID" value="ALUE_0002278601-mRNA-1"/>
    <property type="gene ID" value="ALUE_0002278601"/>
</dbReference>
<evidence type="ECO:0000313" key="1">
    <source>
        <dbReference type="Proteomes" id="UP000036681"/>
    </source>
</evidence>
<sequence length="44" mass="4657">MATNAQPSTFRRTILITGSTDGIGRQTALELASRNVSLSVLPVL</sequence>
<reference evidence="2" key="1">
    <citation type="submission" date="2017-02" db="UniProtKB">
        <authorList>
            <consortium name="WormBaseParasite"/>
        </authorList>
    </citation>
    <scope>IDENTIFICATION</scope>
</reference>
<protein>
    <submittedName>
        <fullName evidence="2">Oxidoreductase</fullName>
    </submittedName>
</protein>
<keyword evidence="1" id="KW-1185">Reference proteome</keyword>
<dbReference type="Gene3D" id="3.40.50.720">
    <property type="entry name" value="NAD(P)-binding Rossmann-like Domain"/>
    <property type="match status" value="1"/>
</dbReference>
<dbReference type="Proteomes" id="UP000036681">
    <property type="component" value="Unplaced"/>
</dbReference>
<dbReference type="InterPro" id="IPR036291">
    <property type="entry name" value="NAD(P)-bd_dom_sf"/>
</dbReference>
<accession>A0A0M3IVK8</accession>